<feature type="compositionally biased region" description="Polar residues" evidence="1">
    <location>
        <begin position="53"/>
        <end position="62"/>
    </location>
</feature>
<dbReference type="RefSeq" id="WP_022996610.1">
    <property type="nucleotide sequence ID" value="NZ_CBDDTQ010000003.1"/>
</dbReference>
<dbReference type="Pfam" id="PF11738">
    <property type="entry name" value="DUF3298"/>
    <property type="match status" value="1"/>
</dbReference>
<evidence type="ECO:0000313" key="3">
    <source>
        <dbReference type="EMBL" id="MCE7511251.1"/>
    </source>
</evidence>
<gene>
    <name evidence="3" type="ORF">LZG35_21665</name>
</gene>
<name>A0A9Q3W910_9GAMM</name>
<feature type="region of interest" description="Disordered" evidence="1">
    <location>
        <begin position="21"/>
        <end position="72"/>
    </location>
</feature>
<evidence type="ECO:0000313" key="4">
    <source>
        <dbReference type="Proteomes" id="UP001107961"/>
    </source>
</evidence>
<protein>
    <submittedName>
        <fullName evidence="3">DUF3298 and DUF4163 domain-containing protein</fullName>
    </submittedName>
</protein>
<feature type="domain" description="DUF3298" evidence="2">
    <location>
        <begin position="186"/>
        <end position="261"/>
    </location>
</feature>
<evidence type="ECO:0000259" key="2">
    <source>
        <dbReference type="Pfam" id="PF11738"/>
    </source>
</evidence>
<sequence>MRLLLPTVTLALLLAGCGDSDAPAQSGAASGQNSGAAQPDQPAPPAEQPGDTPLTSKSQTLTRESESCPDDPCSKVDLQWLTFPEDAPLTRALESTLLEQLSNGADDGASSFAAVADGFLSDAREAAEVESMGWELNSKVSLLGERAGLVTLQLDSYEITGGAHGMPVVQLLNWDRREQRRATLQDVLQPGREDAFWKAAAEVHQQWLADDIEADKDFRDTWPFLQTGDFHITDQGVALLYNVYSIAPYAMGQPELTVPWSKLDGLIRERYRP</sequence>
<comment type="caution">
    <text evidence="3">The sequence shown here is derived from an EMBL/GenBank/DDBJ whole genome shotgun (WGS) entry which is preliminary data.</text>
</comment>
<accession>A0A9Q3W910</accession>
<dbReference type="Proteomes" id="UP001107961">
    <property type="component" value="Unassembled WGS sequence"/>
</dbReference>
<dbReference type="InterPro" id="IPR037126">
    <property type="entry name" value="PdaC/RsiV-like_sf"/>
</dbReference>
<dbReference type="Gene3D" id="3.90.640.20">
    <property type="entry name" value="Heat-shock cognate protein, ATPase"/>
    <property type="match status" value="1"/>
</dbReference>
<dbReference type="AlphaFoldDB" id="A0A9Q3W910"/>
<evidence type="ECO:0000256" key="1">
    <source>
        <dbReference type="SAM" id="MobiDB-lite"/>
    </source>
</evidence>
<dbReference type="EMBL" id="JAJVKT010000048">
    <property type="protein sequence ID" value="MCE7511251.1"/>
    <property type="molecule type" value="Genomic_DNA"/>
</dbReference>
<organism evidence="3 4">
    <name type="scientific">Alloalcanivorax xenomutans</name>
    <dbReference type="NCBI Taxonomy" id="1094342"/>
    <lineage>
        <taxon>Bacteria</taxon>
        <taxon>Pseudomonadati</taxon>
        <taxon>Pseudomonadota</taxon>
        <taxon>Gammaproteobacteria</taxon>
        <taxon>Oceanospirillales</taxon>
        <taxon>Alcanivoracaceae</taxon>
        <taxon>Alloalcanivorax</taxon>
    </lineage>
</organism>
<reference evidence="3" key="1">
    <citation type="submission" date="2022-01" db="EMBL/GenBank/DDBJ databases">
        <authorList>
            <person name="Karlyshev A.V."/>
            <person name="Jaspars M."/>
        </authorList>
    </citation>
    <scope>NUCLEOTIDE SEQUENCE</scope>
    <source>
        <strain evidence="3">AGSA3-2</strain>
    </source>
</reference>
<proteinExistence type="predicted"/>
<dbReference type="Gene3D" id="3.30.565.40">
    <property type="entry name" value="Fervidobacterium nodosum Rt17-B1 like"/>
    <property type="match status" value="1"/>
</dbReference>
<dbReference type="InterPro" id="IPR021729">
    <property type="entry name" value="DUF3298"/>
</dbReference>
<dbReference type="PROSITE" id="PS51257">
    <property type="entry name" value="PROKAR_LIPOPROTEIN"/>
    <property type="match status" value="1"/>
</dbReference>
<keyword evidence="4" id="KW-1185">Reference proteome</keyword>
<feature type="compositionally biased region" description="Low complexity" evidence="1">
    <location>
        <begin position="21"/>
        <end position="40"/>
    </location>
</feature>